<name>A0A8H7E676_9EURO</name>
<dbReference type="AlphaFoldDB" id="A0A8H7E676"/>
<organism evidence="1 2">
    <name type="scientific">Endocarpon pusillum</name>
    <dbReference type="NCBI Taxonomy" id="364733"/>
    <lineage>
        <taxon>Eukaryota</taxon>
        <taxon>Fungi</taxon>
        <taxon>Dikarya</taxon>
        <taxon>Ascomycota</taxon>
        <taxon>Pezizomycotina</taxon>
        <taxon>Eurotiomycetes</taxon>
        <taxon>Chaetothyriomycetidae</taxon>
        <taxon>Verrucariales</taxon>
        <taxon>Verrucariaceae</taxon>
        <taxon>Endocarpon</taxon>
    </lineage>
</organism>
<dbReference type="Proteomes" id="UP000606974">
    <property type="component" value="Unassembled WGS sequence"/>
</dbReference>
<keyword evidence="2" id="KW-1185">Reference proteome</keyword>
<accession>A0A8H7E676</accession>
<sequence length="132" mass="15290">MFRVVVVHCPISDLPEVVHLAFNRSAALKWNVRLQGTAQDRDAVRYVHQGTVQNRELALKEWFALKLLCCCKIFSSQRPKGFMIAQNKKNMREGLTVQRKEAQAALPSRRADQYRQLTLNMEYTVITEFGYC</sequence>
<proteinExistence type="predicted"/>
<dbReference type="EMBL" id="JAACFV010000016">
    <property type="protein sequence ID" value="KAF7511974.1"/>
    <property type="molecule type" value="Genomic_DNA"/>
</dbReference>
<comment type="caution">
    <text evidence="1">The sequence shown here is derived from an EMBL/GenBank/DDBJ whole genome shotgun (WGS) entry which is preliminary data.</text>
</comment>
<protein>
    <submittedName>
        <fullName evidence="1">Uncharacterized protein</fullName>
    </submittedName>
</protein>
<reference evidence="1" key="1">
    <citation type="submission" date="2020-02" db="EMBL/GenBank/DDBJ databases">
        <authorList>
            <person name="Palmer J.M."/>
        </authorList>
    </citation>
    <scope>NUCLEOTIDE SEQUENCE</scope>
    <source>
        <strain evidence="1">EPUS1.4</strain>
        <tissue evidence="1">Thallus</tissue>
    </source>
</reference>
<evidence type="ECO:0000313" key="1">
    <source>
        <dbReference type="EMBL" id="KAF7511974.1"/>
    </source>
</evidence>
<gene>
    <name evidence="1" type="ORF">GJ744_003207</name>
</gene>
<evidence type="ECO:0000313" key="2">
    <source>
        <dbReference type="Proteomes" id="UP000606974"/>
    </source>
</evidence>